<comment type="caution">
    <text evidence="2">The sequence shown here is derived from an EMBL/GenBank/DDBJ whole genome shotgun (WGS) entry which is preliminary data.</text>
</comment>
<reference evidence="2 3" key="1">
    <citation type="submission" date="2016-04" db="EMBL/GenBank/DDBJ databases">
        <authorList>
            <person name="Chen L."/>
            <person name="Zhuang W."/>
            <person name="Wang G."/>
        </authorList>
    </citation>
    <scope>NUCLEOTIDE SEQUENCE [LARGE SCALE GENOMIC DNA]</scope>
    <source>
        <strain evidence="3">GR20</strain>
    </source>
</reference>
<protein>
    <recommendedName>
        <fullName evidence="4">DUF3570 domain-containing protein</fullName>
    </recommendedName>
</protein>
<name>A0ABX3NV13_9BACT</name>
<evidence type="ECO:0008006" key="4">
    <source>
        <dbReference type="Google" id="ProtNLM"/>
    </source>
</evidence>
<dbReference type="InterPro" id="IPR021953">
    <property type="entry name" value="DUF3570"/>
</dbReference>
<feature type="chain" id="PRO_5045303758" description="DUF3570 domain-containing protein" evidence="1">
    <location>
        <begin position="21"/>
        <end position="400"/>
    </location>
</feature>
<gene>
    <name evidence="2" type="ORF">A4D02_30595</name>
</gene>
<keyword evidence="3" id="KW-1185">Reference proteome</keyword>
<feature type="signal peptide" evidence="1">
    <location>
        <begin position="1"/>
        <end position="20"/>
    </location>
</feature>
<sequence length="400" mass="45587">MKKICLTVVGLYMGLLTAFSQTTPKDSSAYKSRKLKLDEINLVSSYYQQNGDHAAVTGGVGSQHLTNISSSFDLRLVKRDRKDRKHSFIFDIGVDHFTSASTDNVDPKTISGPSRNDTRIYPSLNWTVESEKKGKTFGLGAYYSHECDYFAHGASANFAAKTKDRSGEFSINALVYLDNVKLIRPIELRDGKPIPGDPNNTGYAPRNSFSTSLSYSQIISQRLQVMFLMDLVYQKGYLGLPFQRVYWNDNSVHIEHLPDRRFKLPLGFRANYFVGDKLVFRSFYRYYQDNWGLKAHTAELETAIKLSPFFSVTPFYRFYTQQATDYFAPYQAHTAADEYFTSNYDQSSFNSSMFGAGIRLSPPTGILGNQHINMIEVRYGHYTRSNDLNSNIISMNLRFK</sequence>
<dbReference type="Pfam" id="PF12094">
    <property type="entry name" value="DUF3570"/>
    <property type="match status" value="1"/>
</dbReference>
<evidence type="ECO:0000256" key="1">
    <source>
        <dbReference type="SAM" id="SignalP"/>
    </source>
</evidence>
<accession>A0ABX3NV13</accession>
<evidence type="ECO:0000313" key="3">
    <source>
        <dbReference type="Proteomes" id="UP000192277"/>
    </source>
</evidence>
<keyword evidence="1" id="KW-0732">Signal</keyword>
<dbReference type="EMBL" id="LWBO01000013">
    <property type="protein sequence ID" value="OQP47676.1"/>
    <property type="molecule type" value="Genomic_DNA"/>
</dbReference>
<organism evidence="2 3">
    <name type="scientific">Niastella koreensis</name>
    <dbReference type="NCBI Taxonomy" id="354356"/>
    <lineage>
        <taxon>Bacteria</taxon>
        <taxon>Pseudomonadati</taxon>
        <taxon>Bacteroidota</taxon>
        <taxon>Chitinophagia</taxon>
        <taxon>Chitinophagales</taxon>
        <taxon>Chitinophagaceae</taxon>
        <taxon>Niastella</taxon>
    </lineage>
</organism>
<dbReference type="Proteomes" id="UP000192277">
    <property type="component" value="Unassembled WGS sequence"/>
</dbReference>
<proteinExistence type="predicted"/>
<dbReference type="RefSeq" id="WP_014217422.1">
    <property type="nucleotide sequence ID" value="NZ_LWBO01000013.1"/>
</dbReference>
<evidence type="ECO:0000313" key="2">
    <source>
        <dbReference type="EMBL" id="OQP47676.1"/>
    </source>
</evidence>